<dbReference type="GO" id="GO:0000175">
    <property type="term" value="F:3'-5'-RNA exonuclease activity"/>
    <property type="evidence" value="ECO:0007669"/>
    <property type="project" value="TreeGrafter"/>
</dbReference>
<name>A0A4Y2JYV6_ARAVE</name>
<evidence type="ECO:0000313" key="13">
    <source>
        <dbReference type="Proteomes" id="UP000499080"/>
    </source>
</evidence>
<dbReference type="Gene3D" id="3.40.50.1010">
    <property type="entry name" value="5'-nuclease"/>
    <property type="match status" value="1"/>
</dbReference>
<dbReference type="GO" id="GO:0010467">
    <property type="term" value="P:gene expression"/>
    <property type="evidence" value="ECO:0007669"/>
    <property type="project" value="UniProtKB-ARBA"/>
</dbReference>
<dbReference type="InterPro" id="IPR002716">
    <property type="entry name" value="PIN_dom"/>
</dbReference>
<dbReference type="SMART" id="SM00670">
    <property type="entry name" value="PINc"/>
    <property type="match status" value="1"/>
</dbReference>
<dbReference type="Gene3D" id="2.40.50.690">
    <property type="match status" value="1"/>
</dbReference>
<proteinExistence type="inferred from homology"/>
<accession>A0A4Y2JYV6</accession>
<evidence type="ECO:0000256" key="6">
    <source>
        <dbReference type="ARBA" id="ARBA00022801"/>
    </source>
</evidence>
<dbReference type="GO" id="GO:0003723">
    <property type="term" value="F:RNA binding"/>
    <property type="evidence" value="ECO:0007669"/>
    <property type="project" value="UniProtKB-KW"/>
</dbReference>
<keyword evidence="13" id="KW-1185">Reference proteome</keyword>
<reference evidence="12 13" key="1">
    <citation type="journal article" date="2019" name="Sci. Rep.">
        <title>Orb-weaving spider Araneus ventricosus genome elucidates the spidroin gene catalogue.</title>
        <authorList>
            <person name="Kono N."/>
            <person name="Nakamura H."/>
            <person name="Ohtoshi R."/>
            <person name="Moran D.A.P."/>
            <person name="Shinohara A."/>
            <person name="Yoshida Y."/>
            <person name="Fujiwara M."/>
            <person name="Mori M."/>
            <person name="Tomita M."/>
            <person name="Arakawa K."/>
        </authorList>
    </citation>
    <scope>NUCLEOTIDE SEQUENCE [LARGE SCALE GENOMIC DNA]</scope>
</reference>
<evidence type="ECO:0000256" key="2">
    <source>
        <dbReference type="ARBA" id="ARBA00004496"/>
    </source>
</evidence>
<dbReference type="CDD" id="cd09862">
    <property type="entry name" value="PIN_Rrp44-like"/>
    <property type="match status" value="1"/>
</dbReference>
<evidence type="ECO:0000259" key="11">
    <source>
        <dbReference type="SMART" id="SM00670"/>
    </source>
</evidence>
<sequence>MLPCTAFIEKYKIRPILKKPELRDDIFCGSSACAECPDTIARLEVFPHSSSHRYKKPHYIIPDSNVLINQFDILGQSAFRNVIILQTVLEELRRRHSPVYSRVRETVSDADRHFYAFLNEHHRYTYTERKPGESYIKRNVRAICNAVKWYQEHLKFDDGHAIDVVLLINDKESSKIADEEGLIVYTFAEYVKDMTKFPYLTDILANVDVNTKNDGPGFIGDQSKFRFPKYQKLAHIQDCLKAGTLIQGKFQASRENYLEGFVFMEGDDESESKSVFIQGYKQINRAVHGDLVAVQILPEDQWTCPSSSVLEETAKTPDVEKNETESKSEIDGLGRRKKTQIEQQRKRNTRCQKDAAKKYQST</sequence>
<comment type="caution">
    <text evidence="12">The sequence shown here is derived from an EMBL/GenBank/DDBJ whole genome shotgun (WGS) entry which is preliminary data.</text>
</comment>
<dbReference type="Pfam" id="PF17216">
    <property type="entry name" value="Rrp44_CSD1"/>
    <property type="match status" value="1"/>
</dbReference>
<dbReference type="InterPro" id="IPR029060">
    <property type="entry name" value="PIN-like_dom_sf"/>
</dbReference>
<feature type="region of interest" description="Disordered" evidence="10">
    <location>
        <begin position="310"/>
        <end position="362"/>
    </location>
</feature>
<dbReference type="OrthoDB" id="372421at2759"/>
<keyword evidence="9" id="KW-0694">RNA-binding</keyword>
<comment type="cofactor">
    <cofactor evidence="1">
        <name>Mg(2+)</name>
        <dbReference type="ChEBI" id="CHEBI:18420"/>
    </cofactor>
</comment>
<feature type="compositionally biased region" description="Basic and acidic residues" evidence="10">
    <location>
        <begin position="312"/>
        <end position="362"/>
    </location>
</feature>
<dbReference type="SUPFAM" id="SSF88723">
    <property type="entry name" value="PIN domain-like"/>
    <property type="match status" value="1"/>
</dbReference>
<dbReference type="EMBL" id="BGPR01003996">
    <property type="protein sequence ID" value="GBM94729.1"/>
    <property type="molecule type" value="Genomic_DNA"/>
</dbReference>
<dbReference type="InterPro" id="IPR050180">
    <property type="entry name" value="RNR_Ribonuclease"/>
</dbReference>
<evidence type="ECO:0000256" key="3">
    <source>
        <dbReference type="ARBA" id="ARBA00005785"/>
    </source>
</evidence>
<dbReference type="PANTHER" id="PTHR23355:SF35">
    <property type="entry name" value="EXOSOME COMPLEX EXONUCLEASE RRP44"/>
    <property type="match status" value="1"/>
</dbReference>
<organism evidence="12 13">
    <name type="scientific">Araneus ventricosus</name>
    <name type="common">Orbweaver spider</name>
    <name type="synonym">Epeira ventricosa</name>
    <dbReference type="NCBI Taxonomy" id="182803"/>
    <lineage>
        <taxon>Eukaryota</taxon>
        <taxon>Metazoa</taxon>
        <taxon>Ecdysozoa</taxon>
        <taxon>Arthropoda</taxon>
        <taxon>Chelicerata</taxon>
        <taxon>Arachnida</taxon>
        <taxon>Araneae</taxon>
        <taxon>Araneomorphae</taxon>
        <taxon>Entelegynae</taxon>
        <taxon>Araneoidea</taxon>
        <taxon>Araneidae</taxon>
        <taxon>Araneus</taxon>
    </lineage>
</organism>
<evidence type="ECO:0000256" key="5">
    <source>
        <dbReference type="ARBA" id="ARBA00022722"/>
    </source>
</evidence>
<dbReference type="Proteomes" id="UP000499080">
    <property type="component" value="Unassembled WGS sequence"/>
</dbReference>
<evidence type="ECO:0000256" key="1">
    <source>
        <dbReference type="ARBA" id="ARBA00001946"/>
    </source>
</evidence>
<dbReference type="GO" id="GO:0071031">
    <property type="term" value="P:nuclear mRNA surveillance of mRNA 3'-end processing"/>
    <property type="evidence" value="ECO:0007669"/>
    <property type="project" value="TreeGrafter"/>
</dbReference>
<keyword evidence="8 12" id="KW-0269">Exonuclease</keyword>
<dbReference type="SUPFAM" id="SSF50249">
    <property type="entry name" value="Nucleic acid-binding proteins"/>
    <property type="match status" value="1"/>
</dbReference>
<keyword evidence="5" id="KW-0540">Nuclease</keyword>
<feature type="domain" description="PIN" evidence="11">
    <location>
        <begin position="58"/>
        <end position="175"/>
    </location>
</feature>
<comment type="similarity">
    <text evidence="3">Belongs to the RNR ribonuclease family.</text>
</comment>
<evidence type="ECO:0000313" key="12">
    <source>
        <dbReference type="EMBL" id="GBM94729.1"/>
    </source>
</evidence>
<dbReference type="InterPro" id="IPR012340">
    <property type="entry name" value="NA-bd_OB-fold"/>
</dbReference>
<evidence type="ECO:0000256" key="4">
    <source>
        <dbReference type="ARBA" id="ARBA00022490"/>
    </source>
</evidence>
<keyword evidence="7" id="KW-0271">Exosome</keyword>
<dbReference type="GO" id="GO:0004519">
    <property type="term" value="F:endonuclease activity"/>
    <property type="evidence" value="ECO:0007669"/>
    <property type="project" value="TreeGrafter"/>
</dbReference>
<evidence type="ECO:0000256" key="10">
    <source>
        <dbReference type="SAM" id="MobiDB-lite"/>
    </source>
</evidence>
<keyword evidence="6" id="KW-0378">Hydrolase</keyword>
<dbReference type="InterPro" id="IPR033771">
    <property type="entry name" value="Rrp44_CSD1"/>
</dbReference>
<gene>
    <name evidence="12" type="primary">Dis3_2</name>
    <name evidence="12" type="ORF">AVEN_45882_1</name>
</gene>
<evidence type="ECO:0000256" key="7">
    <source>
        <dbReference type="ARBA" id="ARBA00022835"/>
    </source>
</evidence>
<evidence type="ECO:0000256" key="9">
    <source>
        <dbReference type="ARBA" id="ARBA00022884"/>
    </source>
</evidence>
<dbReference type="GO" id="GO:0019899">
    <property type="term" value="F:enzyme binding"/>
    <property type="evidence" value="ECO:0007669"/>
    <property type="project" value="UniProtKB-ARBA"/>
</dbReference>
<protein>
    <submittedName>
        <fullName evidence="12">Exosome complex exonuclease RRP44</fullName>
    </submittedName>
</protein>
<dbReference type="GO" id="GO:0016075">
    <property type="term" value="P:rRNA catabolic process"/>
    <property type="evidence" value="ECO:0007669"/>
    <property type="project" value="TreeGrafter"/>
</dbReference>
<dbReference type="GO" id="GO:0000176">
    <property type="term" value="C:nuclear exosome (RNase complex)"/>
    <property type="evidence" value="ECO:0007669"/>
    <property type="project" value="TreeGrafter"/>
</dbReference>
<dbReference type="PANTHER" id="PTHR23355">
    <property type="entry name" value="RIBONUCLEASE"/>
    <property type="match status" value="1"/>
</dbReference>
<dbReference type="GO" id="GO:0000177">
    <property type="term" value="C:cytoplasmic exosome (RNase complex)"/>
    <property type="evidence" value="ECO:0007669"/>
    <property type="project" value="TreeGrafter"/>
</dbReference>
<evidence type="ECO:0000256" key="8">
    <source>
        <dbReference type="ARBA" id="ARBA00022839"/>
    </source>
</evidence>
<dbReference type="FunFam" id="3.40.50.1010:FF:000021">
    <property type="entry name" value="DIS3-like exonuclease 1 isoform X1"/>
    <property type="match status" value="1"/>
</dbReference>
<dbReference type="Pfam" id="PF13638">
    <property type="entry name" value="PIN_4"/>
    <property type="match status" value="1"/>
</dbReference>
<keyword evidence="4" id="KW-0963">Cytoplasm</keyword>
<comment type="subcellular location">
    <subcellularLocation>
        <location evidence="2">Cytoplasm</location>
    </subcellularLocation>
</comment>
<dbReference type="AlphaFoldDB" id="A0A4Y2JYV6"/>